<keyword evidence="1" id="KW-0472">Membrane</keyword>
<keyword evidence="1" id="KW-1133">Transmembrane helix</keyword>
<dbReference type="GO" id="GO:0016020">
    <property type="term" value="C:membrane"/>
    <property type="evidence" value="ECO:0007669"/>
    <property type="project" value="InterPro"/>
</dbReference>
<evidence type="ECO:0000313" key="4">
    <source>
        <dbReference type="Proteomes" id="UP001077662"/>
    </source>
</evidence>
<sequence>MSFVLIPVLAIATYYDVRYRKVPNWLVGVTLCIACLQRGAIGEIVQMIIGIGAGFLLTLLPVLVKGMGMGDQKLLMLVGSYTTPATTYWIFCCSLVVSICFLLVCPSRITLIYYHLKSSAGMWSAHRRFWLPEVRKSALALPYALSLLLAYMIYIVKLYVQ</sequence>
<dbReference type="AlphaFoldDB" id="A0AAP3G820"/>
<proteinExistence type="predicted"/>
<feature type="transmembrane region" description="Helical" evidence="1">
    <location>
        <begin position="22"/>
        <end position="41"/>
    </location>
</feature>
<dbReference type="InterPro" id="IPR000045">
    <property type="entry name" value="Prepilin_IV_endopep_pep"/>
</dbReference>
<dbReference type="Gene3D" id="1.20.120.1220">
    <property type="match status" value="1"/>
</dbReference>
<evidence type="ECO:0000256" key="1">
    <source>
        <dbReference type="SAM" id="Phobius"/>
    </source>
</evidence>
<reference evidence="3" key="1">
    <citation type="submission" date="2022-09" db="EMBL/GenBank/DDBJ databases">
        <title>Genome analysis and characterization of larvicidal activity of Brevibacillus strains.</title>
        <authorList>
            <person name="Patrusheva E.V."/>
            <person name="Izotova A.O."/>
            <person name="Toshchakov S.V."/>
            <person name="Sineoky S.P."/>
        </authorList>
    </citation>
    <scope>NUCLEOTIDE SEQUENCE</scope>
    <source>
        <strain evidence="3">VKPM_B-13247</strain>
    </source>
</reference>
<keyword evidence="1" id="KW-0812">Transmembrane</keyword>
<dbReference type="Pfam" id="PF01478">
    <property type="entry name" value="Peptidase_A24"/>
    <property type="match status" value="1"/>
</dbReference>
<comment type="caution">
    <text evidence="3">The sequence shown here is derived from an EMBL/GenBank/DDBJ whole genome shotgun (WGS) entry which is preliminary data.</text>
</comment>
<evidence type="ECO:0000313" key="3">
    <source>
        <dbReference type="EMBL" id="MCZ0808113.1"/>
    </source>
</evidence>
<dbReference type="Proteomes" id="UP001077662">
    <property type="component" value="Unassembled WGS sequence"/>
</dbReference>
<dbReference type="RefSeq" id="WP_094702062.1">
    <property type="nucleotide sequence ID" value="NZ_CP032410.1"/>
</dbReference>
<organism evidence="3 4">
    <name type="scientific">Brevibacillus laterosporus</name>
    <name type="common">Bacillus laterosporus</name>
    <dbReference type="NCBI Taxonomy" id="1465"/>
    <lineage>
        <taxon>Bacteria</taxon>
        <taxon>Bacillati</taxon>
        <taxon>Bacillota</taxon>
        <taxon>Bacilli</taxon>
        <taxon>Bacillales</taxon>
        <taxon>Paenibacillaceae</taxon>
        <taxon>Brevibacillus</taxon>
    </lineage>
</organism>
<feature type="transmembrane region" description="Helical" evidence="1">
    <location>
        <begin position="88"/>
        <end position="116"/>
    </location>
</feature>
<dbReference type="EMBL" id="JAPTNE010000018">
    <property type="protein sequence ID" value="MCZ0808113.1"/>
    <property type="molecule type" value="Genomic_DNA"/>
</dbReference>
<gene>
    <name evidence="3" type="ORF">O0554_14545</name>
</gene>
<dbReference type="GO" id="GO:0004190">
    <property type="term" value="F:aspartic-type endopeptidase activity"/>
    <property type="evidence" value="ECO:0007669"/>
    <property type="project" value="InterPro"/>
</dbReference>
<name>A0AAP3G820_BRELA</name>
<protein>
    <submittedName>
        <fullName evidence="3">A24 family peptidase</fullName>
    </submittedName>
</protein>
<feature type="transmembrane region" description="Helical" evidence="1">
    <location>
        <begin position="48"/>
        <end position="68"/>
    </location>
</feature>
<feature type="transmembrane region" description="Helical" evidence="1">
    <location>
        <begin position="137"/>
        <end position="156"/>
    </location>
</feature>
<accession>A0AAP3G820</accession>
<evidence type="ECO:0000259" key="2">
    <source>
        <dbReference type="Pfam" id="PF01478"/>
    </source>
</evidence>
<feature type="domain" description="Prepilin type IV endopeptidase peptidase" evidence="2">
    <location>
        <begin position="3"/>
        <end position="102"/>
    </location>
</feature>